<reference evidence="6 7" key="1">
    <citation type="journal article" date="2020" name="New Microbes New Infect">
        <title>Sellimonas caecigallum sp. nov., description and genome sequence of a new member of the Sellimonas genus isolated from the cecum of feral chicken.</title>
        <authorList>
            <person name="Wongkuna S."/>
            <person name="Ghimire S."/>
            <person name="Antony L."/>
            <person name="Chankhamhaengdecha S."/>
            <person name="Janvilisri T."/>
            <person name="Scaria J."/>
        </authorList>
    </citation>
    <scope>NUCLEOTIDE SEQUENCE [LARGE SCALE GENOMIC DNA]</scope>
    <source>
        <strain evidence="6 7">SW451</strain>
    </source>
</reference>
<dbReference type="PANTHER" id="PTHR32114">
    <property type="entry name" value="ABC TRANSPORTER ABCH.3"/>
    <property type="match status" value="1"/>
</dbReference>
<dbReference type="RefSeq" id="WP_221920266.1">
    <property type="nucleotide sequence ID" value="NZ_CP173660.1"/>
</dbReference>
<dbReference type="EMBL" id="VIRV01000023">
    <property type="protein sequence ID" value="MBY0759725.1"/>
    <property type="molecule type" value="Genomic_DNA"/>
</dbReference>
<organism evidence="6 7">
    <name type="scientific">Sellimonas caecigallum</name>
    <dbReference type="NCBI Taxonomy" id="2592333"/>
    <lineage>
        <taxon>Bacteria</taxon>
        <taxon>Bacillati</taxon>
        <taxon>Bacillota</taxon>
        <taxon>Clostridia</taxon>
        <taxon>Lachnospirales</taxon>
        <taxon>Lachnospiraceae</taxon>
        <taxon>Sellimonas</taxon>
    </lineage>
</organism>
<evidence type="ECO:0000313" key="7">
    <source>
        <dbReference type="Proteomes" id="UP000779049"/>
    </source>
</evidence>
<comment type="similarity">
    <text evidence="1">Belongs to the SMC family. SbcC subfamily.</text>
</comment>
<dbReference type="InterPro" id="IPR038729">
    <property type="entry name" value="Rad50/SbcC_AAA"/>
</dbReference>
<evidence type="ECO:0000256" key="3">
    <source>
        <dbReference type="ARBA" id="ARBA00013368"/>
    </source>
</evidence>
<dbReference type="Proteomes" id="UP000779049">
    <property type="component" value="Unassembled WGS sequence"/>
</dbReference>
<dbReference type="InterPro" id="IPR017599">
    <property type="entry name" value="DNA_S_DndD"/>
</dbReference>
<dbReference type="Gene3D" id="3.40.50.300">
    <property type="entry name" value="P-loop containing nucleotide triphosphate hydrolases"/>
    <property type="match status" value="2"/>
</dbReference>
<dbReference type="PANTHER" id="PTHR32114:SF2">
    <property type="entry name" value="ABC TRANSPORTER ABCH.3"/>
    <property type="match status" value="1"/>
</dbReference>
<evidence type="ECO:0000256" key="2">
    <source>
        <dbReference type="ARBA" id="ARBA00011322"/>
    </source>
</evidence>
<dbReference type="NCBIfam" id="TIGR03185">
    <property type="entry name" value="DNA_S_dndD"/>
    <property type="match status" value="1"/>
</dbReference>
<accession>A0ABS7LAA4</accession>
<keyword evidence="4" id="KW-0175">Coiled coil</keyword>
<feature type="coiled-coil region" evidence="4">
    <location>
        <begin position="421"/>
        <end position="448"/>
    </location>
</feature>
<evidence type="ECO:0000313" key="6">
    <source>
        <dbReference type="EMBL" id="MBY0759725.1"/>
    </source>
</evidence>
<dbReference type="InterPro" id="IPR027417">
    <property type="entry name" value="P-loop_NTPase"/>
</dbReference>
<comment type="caution">
    <text evidence="6">The sequence shown here is derived from an EMBL/GenBank/DDBJ whole genome shotgun (WGS) entry which is preliminary data.</text>
</comment>
<sequence>MIINRLTMHNFGVYAGTNTFEFASKKPIVLIGGMNGRGKTTFLEAILLSLYGANSIAYKESDYNSYNQYLRSYVNNNSRSQSSYVEIEFLLNESSNDTYLVRREWNALSRITKEEISVQQNGVYSEFLTQNWAMFVENILPSALSSFYFFDGEKIAELAVAKTDDQMKASIRSMLGMTTLDVLKNDLGRIVKKINRNNKADESNKHLETLREERDQAISELEKIDESISIATKKVEDLQEVLEQLHKKYELQGGAVLEQRQSLMQKRAQIQTGIAQNAELLVGMAATELPIFLVRDLVSQIKLQAEDEHNDFIMQQALEQMDDYLSDFEMQYPESIEASRIFVDYVRKQTEADSAPRLYEMSDHALFQMNDLVENTLQQSVNNTKSLLANKADLKKQLDAVESYLTLDINEKDLTAIYDQIKAKEADLVEAQVEYNRLQQERSSINSTVITKSAEYSRDIEIFLQKLELHDDSERMMKYSNIALRILEAYAVELQRRKTGTLGATITKCYKQLANKKNLIQEIVMNPETLDMQYLDENGNEVSKESLSAGEKQLMVIAILWALALCSKKKLPVIIDTPLSRLDSQHRTSIISTYFPNASDQTIILSTDTEIDQNYYEMMKNSVGDEFTLVYSEKTKSTSIKKGYFQEL</sequence>
<feature type="coiled-coil region" evidence="4">
    <location>
        <begin position="200"/>
        <end position="248"/>
    </location>
</feature>
<evidence type="ECO:0000256" key="1">
    <source>
        <dbReference type="ARBA" id="ARBA00006930"/>
    </source>
</evidence>
<keyword evidence="7" id="KW-1185">Reference proteome</keyword>
<evidence type="ECO:0000259" key="5">
    <source>
        <dbReference type="Pfam" id="PF13476"/>
    </source>
</evidence>
<evidence type="ECO:0000256" key="4">
    <source>
        <dbReference type="SAM" id="Coils"/>
    </source>
</evidence>
<protein>
    <recommendedName>
        <fullName evidence="3">Nuclease SbcCD subunit C</fullName>
    </recommendedName>
</protein>
<gene>
    <name evidence="6" type="primary">dndD</name>
    <name evidence="6" type="ORF">FLB61_11655</name>
</gene>
<comment type="subunit">
    <text evidence="2">Heterodimer of SbcC and SbcD.</text>
</comment>
<name>A0ABS7LAA4_9FIRM</name>
<proteinExistence type="inferred from homology"/>
<dbReference type="SUPFAM" id="SSF52540">
    <property type="entry name" value="P-loop containing nucleoside triphosphate hydrolases"/>
    <property type="match status" value="1"/>
</dbReference>
<feature type="domain" description="Rad50/SbcC-type AAA" evidence="5">
    <location>
        <begin position="5"/>
        <end position="248"/>
    </location>
</feature>
<dbReference type="Pfam" id="PF13476">
    <property type="entry name" value="AAA_23"/>
    <property type="match status" value="1"/>
</dbReference>